<dbReference type="InterPro" id="IPR050300">
    <property type="entry name" value="GDXG_lipolytic_enzyme"/>
</dbReference>
<dbReference type="Proteomes" id="UP000321569">
    <property type="component" value="Unassembled WGS sequence"/>
</dbReference>
<dbReference type="PANTHER" id="PTHR48081:SF8">
    <property type="entry name" value="ALPHA_BETA HYDROLASE FOLD-3 DOMAIN-CONTAINING PROTEIN-RELATED"/>
    <property type="match status" value="1"/>
</dbReference>
<dbReference type="PANTHER" id="PTHR48081">
    <property type="entry name" value="AB HYDROLASE SUPERFAMILY PROTEIN C4A8.06C"/>
    <property type="match status" value="1"/>
</dbReference>
<dbReference type="Gene3D" id="3.40.50.1820">
    <property type="entry name" value="alpha/beta hydrolase"/>
    <property type="match status" value="1"/>
</dbReference>
<dbReference type="STRING" id="1423795.FD12_GL002402"/>
<dbReference type="AlphaFoldDB" id="A0A512PMU3"/>
<dbReference type="Pfam" id="PF07859">
    <property type="entry name" value="Abhydrolase_3"/>
    <property type="match status" value="1"/>
</dbReference>
<evidence type="ECO:0000256" key="1">
    <source>
        <dbReference type="ARBA" id="ARBA00022801"/>
    </source>
</evidence>
<gene>
    <name evidence="3" type="ORF">LRA02_13770</name>
</gene>
<evidence type="ECO:0000313" key="4">
    <source>
        <dbReference type="Proteomes" id="UP000321569"/>
    </source>
</evidence>
<dbReference type="InterPro" id="IPR013094">
    <property type="entry name" value="AB_hydrolase_3"/>
</dbReference>
<sequence length="284" mass="31523">MSFAARRLMKQFRVQNYKKNIAHSFLHPNQKYNLFNKPPAGAIIDQFAHGQLVTLDVVPDLASQLLYFHGGAFRVPMNEDQLTMIRSIAELSGSRLQIADFPLLPTHSAADILKFAATALQKVAANGVPVFLIADSAGAAIAVQLLFQHADQIAGTVLISPWLDLDLNDSEFADRATEDVMLDFDVLKQIATEFKSGIGDLHWADPYLPSESLTGSLQIFYGDNELLVPSDKKFAAALGATTNIKVTVMNFRDGFHDYVLWENLPETKKTKKQISSFIRDQRDA</sequence>
<accession>A0A512PMU3</accession>
<evidence type="ECO:0000313" key="3">
    <source>
        <dbReference type="EMBL" id="GEP72509.1"/>
    </source>
</evidence>
<feature type="domain" description="Alpha/beta hydrolase fold-3" evidence="2">
    <location>
        <begin position="65"/>
        <end position="259"/>
    </location>
</feature>
<dbReference type="InterPro" id="IPR029058">
    <property type="entry name" value="AB_hydrolase_fold"/>
</dbReference>
<reference evidence="3 4" key="1">
    <citation type="submission" date="2019-07" db="EMBL/GenBank/DDBJ databases">
        <title>Whole genome shotgun sequence of Lactobacillus rapi NBRC 109618.</title>
        <authorList>
            <person name="Hosoyama A."/>
            <person name="Uohara A."/>
            <person name="Ohji S."/>
            <person name="Ichikawa N."/>
        </authorList>
    </citation>
    <scope>NUCLEOTIDE SEQUENCE [LARGE SCALE GENOMIC DNA]</scope>
    <source>
        <strain evidence="3 4">NBRC 109618</strain>
    </source>
</reference>
<name>A0A512PMU3_9LACO</name>
<organism evidence="3 4">
    <name type="scientific">Lentilactobacillus rapi</name>
    <dbReference type="NCBI Taxonomy" id="481723"/>
    <lineage>
        <taxon>Bacteria</taxon>
        <taxon>Bacillati</taxon>
        <taxon>Bacillota</taxon>
        <taxon>Bacilli</taxon>
        <taxon>Lactobacillales</taxon>
        <taxon>Lactobacillaceae</taxon>
        <taxon>Lentilactobacillus</taxon>
    </lineage>
</organism>
<dbReference type="EMBL" id="BKAM01000021">
    <property type="protein sequence ID" value="GEP72509.1"/>
    <property type="molecule type" value="Genomic_DNA"/>
</dbReference>
<protein>
    <submittedName>
        <fullName evidence="3">Esterase</fullName>
    </submittedName>
</protein>
<keyword evidence="1" id="KW-0378">Hydrolase</keyword>
<dbReference type="RefSeq" id="WP_056982259.1">
    <property type="nucleotide sequence ID" value="NZ_BKAM01000021.1"/>
</dbReference>
<comment type="caution">
    <text evidence="3">The sequence shown here is derived from an EMBL/GenBank/DDBJ whole genome shotgun (WGS) entry which is preliminary data.</text>
</comment>
<dbReference type="GO" id="GO:0016787">
    <property type="term" value="F:hydrolase activity"/>
    <property type="evidence" value="ECO:0007669"/>
    <property type="project" value="UniProtKB-KW"/>
</dbReference>
<dbReference type="SUPFAM" id="SSF53474">
    <property type="entry name" value="alpha/beta-Hydrolases"/>
    <property type="match status" value="1"/>
</dbReference>
<dbReference type="OrthoDB" id="9815425at2"/>
<proteinExistence type="predicted"/>
<evidence type="ECO:0000259" key="2">
    <source>
        <dbReference type="Pfam" id="PF07859"/>
    </source>
</evidence>